<keyword evidence="1" id="KW-1133">Transmembrane helix</keyword>
<dbReference type="Proteomes" id="UP001335720">
    <property type="component" value="Chromosome"/>
</dbReference>
<feature type="transmembrane region" description="Helical" evidence="1">
    <location>
        <begin position="136"/>
        <end position="154"/>
    </location>
</feature>
<dbReference type="KEGG" id="ptrh:RsTaC01_0320"/>
<keyword evidence="1" id="KW-0812">Transmembrane</keyword>
<gene>
    <name evidence="2" type="ORF">RsTaC01_0320</name>
</gene>
<accession>A0AA48HZH4</accession>
<dbReference type="InterPro" id="IPR036259">
    <property type="entry name" value="MFS_trans_sf"/>
</dbReference>
<protein>
    <submittedName>
        <fullName evidence="2">Uncharacterized protein</fullName>
    </submittedName>
</protein>
<dbReference type="AlphaFoldDB" id="A0AA48HZH4"/>
<evidence type="ECO:0000313" key="2">
    <source>
        <dbReference type="EMBL" id="BED92554.1"/>
    </source>
</evidence>
<organism evidence="2">
    <name type="scientific">Candidatus Paraimprobicoccus trichonymphae</name>
    <dbReference type="NCBI Taxonomy" id="3033793"/>
    <lineage>
        <taxon>Bacteria</taxon>
        <taxon>Bacillati</taxon>
        <taxon>Bacillota</taxon>
        <taxon>Clostridia</taxon>
        <taxon>Candidatus Paraimprobicoccus</taxon>
    </lineage>
</organism>
<dbReference type="EMBL" id="AP027925">
    <property type="protein sequence ID" value="BED92554.1"/>
    <property type="molecule type" value="Genomic_DNA"/>
</dbReference>
<name>A0AA48HZH4_9FIRM</name>
<reference evidence="2" key="1">
    <citation type="journal article" date="2023" name="ISME J.">
        <title>Emergence of putative energy parasites within Clostridia revealed by genome analysis of a novel endosymbiotic clade.</title>
        <authorList>
            <person name="Takahashi K."/>
            <person name="Kuwahara H."/>
            <person name="Horikawa Y."/>
            <person name="Izawa K."/>
            <person name="Kato D."/>
            <person name="Inagaki T."/>
            <person name="Yuki M."/>
            <person name="Ohkuma M."/>
            <person name="Hongoh Y."/>
        </authorList>
    </citation>
    <scope>NUCLEOTIDE SEQUENCE</scope>
    <source>
        <strain evidence="2">RsTa-C01</strain>
    </source>
</reference>
<sequence length="156" mass="18265">MFKDPTIKIKKTIGRFFLPFVFSVISFLLLIYLTVTSYNYNSKDVEIIFELFASLLFGMVLGVFSKILDEKYNFKFNKIIFNIILIISIFFTFILTHFSNENKYVYLAIYGTVISLCVMTMYFLTSENFSKTFSYVIKNFILNLFLCGIIFVGLSF</sequence>
<feature type="transmembrane region" description="Helical" evidence="1">
    <location>
        <begin position="104"/>
        <end position="124"/>
    </location>
</feature>
<feature type="transmembrane region" description="Helical" evidence="1">
    <location>
        <begin position="79"/>
        <end position="98"/>
    </location>
</feature>
<keyword evidence="1" id="KW-0472">Membrane</keyword>
<proteinExistence type="predicted"/>
<feature type="transmembrane region" description="Helical" evidence="1">
    <location>
        <begin position="47"/>
        <end position="67"/>
    </location>
</feature>
<dbReference type="SUPFAM" id="SSF103473">
    <property type="entry name" value="MFS general substrate transporter"/>
    <property type="match status" value="1"/>
</dbReference>
<evidence type="ECO:0000256" key="1">
    <source>
        <dbReference type="SAM" id="Phobius"/>
    </source>
</evidence>
<feature type="transmembrane region" description="Helical" evidence="1">
    <location>
        <begin position="12"/>
        <end position="35"/>
    </location>
</feature>